<evidence type="ECO:0000313" key="2">
    <source>
        <dbReference type="Proteomes" id="UP000320055"/>
    </source>
</evidence>
<protein>
    <submittedName>
        <fullName evidence="1">Uncharacterized protein</fullName>
    </submittedName>
</protein>
<dbReference type="EMBL" id="CAACVJ010000096">
    <property type="protein sequence ID" value="VEP13141.1"/>
    <property type="molecule type" value="Genomic_DNA"/>
</dbReference>
<dbReference type="Proteomes" id="UP000320055">
    <property type="component" value="Unassembled WGS sequence"/>
</dbReference>
<keyword evidence="2" id="KW-1185">Reference proteome</keyword>
<sequence length="58" mass="6792">MLFELVRLTSIAYTKARCFVGFPYNIVEVNSANWLILPCFCLRKKEEPLNLISLRFLP</sequence>
<name>A0A563VP01_9CYAN</name>
<gene>
    <name evidence="1" type="ORF">H1P_1850007</name>
</gene>
<accession>A0A563VP01</accession>
<organism evidence="1 2">
    <name type="scientific">Hyella patelloides LEGE 07179</name>
    <dbReference type="NCBI Taxonomy" id="945734"/>
    <lineage>
        <taxon>Bacteria</taxon>
        <taxon>Bacillati</taxon>
        <taxon>Cyanobacteriota</taxon>
        <taxon>Cyanophyceae</taxon>
        <taxon>Pleurocapsales</taxon>
        <taxon>Hyellaceae</taxon>
        <taxon>Hyella</taxon>
    </lineage>
</organism>
<reference evidence="1 2" key="1">
    <citation type="submission" date="2019-01" db="EMBL/GenBank/DDBJ databases">
        <authorList>
            <person name="Brito A."/>
        </authorList>
    </citation>
    <scope>NUCLEOTIDE SEQUENCE [LARGE SCALE GENOMIC DNA]</scope>
    <source>
        <strain evidence="1">1</strain>
    </source>
</reference>
<evidence type="ECO:0000313" key="1">
    <source>
        <dbReference type="EMBL" id="VEP13141.1"/>
    </source>
</evidence>
<dbReference type="AlphaFoldDB" id="A0A563VP01"/>
<proteinExistence type="predicted"/>